<sequence length="267" mass="29903">MSTVTIVNGFSPLNRWLLYTSFMLAPAQFFSGLGNNCPSNFGFLAYNWYTQIMWLNAIQGHQLHALSLLPVHFNLLFVFTYLGGVTSGNLAMGILLGLGTGGVIILNTVAAWISWATNQQEGYGVYQFFFFGWRTLSPGWHKFILVWQISDSLFALNCLYLSIYLPVKMAKYTKEEMDKVPWYLGKFPLITVGAAAALLVGWPLILWTELIVARNKIESDTDWIPVWLFIAQAGAMLMPASSTYFGCMKRVLKKPKADGDLILGSVK</sequence>
<feature type="transmembrane region" description="Helical" evidence="1">
    <location>
        <begin position="226"/>
        <end position="247"/>
    </location>
</feature>
<dbReference type="OrthoDB" id="4261061at2759"/>
<dbReference type="RefSeq" id="XP_024326419.1">
    <property type="nucleotide sequence ID" value="XM_024466041.1"/>
</dbReference>
<keyword evidence="1" id="KW-0812">Transmembrane</keyword>
<keyword evidence="1" id="KW-0472">Membrane</keyword>
<dbReference type="eggNOG" id="ENOG502SIKX">
    <property type="taxonomic scope" value="Eukaryota"/>
</dbReference>
<gene>
    <name evidence="2" type="ORF">VC83_02375</name>
</gene>
<evidence type="ECO:0000256" key="1">
    <source>
        <dbReference type="SAM" id="Phobius"/>
    </source>
</evidence>
<feature type="transmembrane region" description="Helical" evidence="1">
    <location>
        <begin position="94"/>
        <end position="115"/>
    </location>
</feature>
<feature type="transmembrane region" description="Helical" evidence="1">
    <location>
        <begin position="187"/>
        <end position="206"/>
    </location>
</feature>
<dbReference type="VEuPathDB" id="FungiDB:GMDG_01234"/>
<organism evidence="2">
    <name type="scientific">Pseudogymnoascus destructans</name>
    <dbReference type="NCBI Taxonomy" id="655981"/>
    <lineage>
        <taxon>Eukaryota</taxon>
        <taxon>Fungi</taxon>
        <taxon>Dikarya</taxon>
        <taxon>Ascomycota</taxon>
        <taxon>Pezizomycotina</taxon>
        <taxon>Leotiomycetes</taxon>
        <taxon>Thelebolales</taxon>
        <taxon>Thelebolaceae</taxon>
        <taxon>Pseudogymnoascus</taxon>
    </lineage>
</organism>
<evidence type="ECO:0000313" key="2">
    <source>
        <dbReference type="EMBL" id="OAF61142.1"/>
    </source>
</evidence>
<accession>A0A177AI58</accession>
<dbReference type="EMBL" id="KV441390">
    <property type="protein sequence ID" value="OAF61142.1"/>
    <property type="molecule type" value="Genomic_DNA"/>
</dbReference>
<reference evidence="2" key="1">
    <citation type="submission" date="2016-03" db="EMBL/GenBank/DDBJ databases">
        <title>Updated assembly of Pseudogymnoascus destructans, the fungus causing white-nose syndrome of bats.</title>
        <authorList>
            <person name="Palmer J.M."/>
            <person name="Drees K.P."/>
            <person name="Foster J.T."/>
            <person name="Lindner D.L."/>
        </authorList>
    </citation>
    <scope>NUCLEOTIDE SEQUENCE [LARGE SCALE GENOMIC DNA]</scope>
    <source>
        <strain evidence="2">20631-21</strain>
    </source>
</reference>
<dbReference type="GeneID" id="36285458"/>
<protein>
    <submittedName>
        <fullName evidence="2">Uncharacterized protein</fullName>
    </submittedName>
</protein>
<feature type="transmembrane region" description="Helical" evidence="1">
    <location>
        <begin position="144"/>
        <end position="167"/>
    </location>
</feature>
<name>A0A177AI58_9PEZI</name>
<dbReference type="Proteomes" id="UP000077154">
    <property type="component" value="Unassembled WGS sequence"/>
</dbReference>
<proteinExistence type="predicted"/>
<keyword evidence="1" id="KW-1133">Transmembrane helix</keyword>
<feature type="transmembrane region" description="Helical" evidence="1">
    <location>
        <begin position="63"/>
        <end position="82"/>
    </location>
</feature>
<dbReference type="AlphaFoldDB" id="A0A177AI58"/>